<evidence type="ECO:0000313" key="1">
    <source>
        <dbReference type="EMBL" id="KKM13334.1"/>
    </source>
</evidence>
<name>A0A0F9I128_9ZZZZ</name>
<comment type="caution">
    <text evidence="1">The sequence shown here is derived from an EMBL/GenBank/DDBJ whole genome shotgun (WGS) entry which is preliminary data.</text>
</comment>
<reference evidence="1" key="1">
    <citation type="journal article" date="2015" name="Nature">
        <title>Complex archaea that bridge the gap between prokaryotes and eukaryotes.</title>
        <authorList>
            <person name="Spang A."/>
            <person name="Saw J.H."/>
            <person name="Jorgensen S.L."/>
            <person name="Zaremba-Niedzwiedzka K."/>
            <person name="Martijn J."/>
            <person name="Lind A.E."/>
            <person name="van Eijk R."/>
            <person name="Schleper C."/>
            <person name="Guy L."/>
            <person name="Ettema T.J."/>
        </authorList>
    </citation>
    <scope>NUCLEOTIDE SEQUENCE</scope>
</reference>
<dbReference type="AlphaFoldDB" id="A0A0F9I128"/>
<dbReference type="EMBL" id="LAZR01015403">
    <property type="protein sequence ID" value="KKM13334.1"/>
    <property type="molecule type" value="Genomic_DNA"/>
</dbReference>
<protein>
    <submittedName>
        <fullName evidence="1">Uncharacterized protein</fullName>
    </submittedName>
</protein>
<accession>A0A0F9I128</accession>
<gene>
    <name evidence="1" type="ORF">LCGC14_1717310</name>
</gene>
<proteinExistence type="predicted"/>
<organism evidence="1">
    <name type="scientific">marine sediment metagenome</name>
    <dbReference type="NCBI Taxonomy" id="412755"/>
    <lineage>
        <taxon>unclassified sequences</taxon>
        <taxon>metagenomes</taxon>
        <taxon>ecological metagenomes</taxon>
    </lineage>
</organism>
<sequence length="55" mass="5930">MSSLARECNCSNKKSHKAYFPGNEPPSFVCKKCVANAALMFGAEKITALKTGGYE</sequence>